<reference evidence="1 2" key="1">
    <citation type="journal article" date="2010" name="Nat. Biotechnol.">
        <title>Genome sequence of the model mushroom Schizophyllum commune.</title>
        <authorList>
            <person name="Ohm R.A."/>
            <person name="de Jong J.F."/>
            <person name="Lugones L.G."/>
            <person name="Aerts A."/>
            <person name="Kothe E."/>
            <person name="Stajich J.E."/>
            <person name="de Vries R.P."/>
            <person name="Record E."/>
            <person name="Levasseur A."/>
            <person name="Baker S.E."/>
            <person name="Bartholomew K.A."/>
            <person name="Coutinho P.M."/>
            <person name="Erdmann S."/>
            <person name="Fowler T.J."/>
            <person name="Gathman A.C."/>
            <person name="Lombard V."/>
            <person name="Henrissat B."/>
            <person name="Knabe N."/>
            <person name="Kuees U."/>
            <person name="Lilly W.W."/>
            <person name="Lindquist E."/>
            <person name="Lucas S."/>
            <person name="Magnuson J.K."/>
            <person name="Piumi F."/>
            <person name="Raudaskoski M."/>
            <person name="Salamov A."/>
            <person name="Schmutz J."/>
            <person name="Schwarze F.W.M.R."/>
            <person name="vanKuyk P.A."/>
            <person name="Horton J.S."/>
            <person name="Grigoriev I.V."/>
            <person name="Woesten H.A.B."/>
        </authorList>
    </citation>
    <scope>NUCLEOTIDE SEQUENCE [LARGE SCALE GENOMIC DNA]</scope>
    <source>
        <strain evidence="2">H4-8 / FGSC 9210</strain>
    </source>
</reference>
<evidence type="ECO:0000313" key="2">
    <source>
        <dbReference type="Proteomes" id="UP000007431"/>
    </source>
</evidence>
<proteinExistence type="predicted"/>
<dbReference type="InParanoid" id="D8PMU0"/>
<dbReference type="RefSeq" id="XP_003036366.1">
    <property type="nucleotide sequence ID" value="XM_003036320.1"/>
</dbReference>
<gene>
    <name evidence="1" type="ORF">SCHCODRAFT_230286</name>
</gene>
<keyword evidence="2" id="KW-1185">Reference proteome</keyword>
<organism evidence="2">
    <name type="scientific">Schizophyllum commune (strain H4-8 / FGSC 9210)</name>
    <name type="common">Split gill fungus</name>
    <dbReference type="NCBI Taxonomy" id="578458"/>
    <lineage>
        <taxon>Eukaryota</taxon>
        <taxon>Fungi</taxon>
        <taxon>Dikarya</taxon>
        <taxon>Basidiomycota</taxon>
        <taxon>Agaricomycotina</taxon>
        <taxon>Agaricomycetes</taxon>
        <taxon>Agaricomycetidae</taxon>
        <taxon>Agaricales</taxon>
        <taxon>Schizophyllaceae</taxon>
        <taxon>Schizophyllum</taxon>
    </lineage>
</organism>
<protein>
    <submittedName>
        <fullName evidence="1">Uncharacterized protein</fullName>
    </submittedName>
</protein>
<dbReference type="HOGENOM" id="CLU_1876614_0_0_1"/>
<dbReference type="KEGG" id="scm:SCHCO_02598762"/>
<sequence>MSASADNTASALRIAGILGAQLVPALQAIQGAKDVTLACGCGSMAEGYANPCRQPVCTVCVKDLCPNCAAQYTSPNPRCGHHRGPFCPHKNCPNGNVVEYYRANPQNGAELFKAVSEHGAHIQELVDHLIVLTRDM</sequence>
<accession>D8PMU0</accession>
<name>D8PMU0_SCHCM</name>
<evidence type="ECO:0000313" key="1">
    <source>
        <dbReference type="EMBL" id="EFJ01464.1"/>
    </source>
</evidence>
<dbReference type="Proteomes" id="UP000007431">
    <property type="component" value="Unassembled WGS sequence"/>
</dbReference>
<dbReference type="EMBL" id="GL377302">
    <property type="protein sequence ID" value="EFJ01464.1"/>
    <property type="molecule type" value="Genomic_DNA"/>
</dbReference>
<dbReference type="OrthoDB" id="3078483at2759"/>
<dbReference type="VEuPathDB" id="FungiDB:SCHCODRAFT_02598762"/>
<dbReference type="GeneID" id="9585583"/>
<dbReference type="AlphaFoldDB" id="D8PMU0"/>